<gene>
    <name evidence="4" type="ORF">GOCE00092_LOCUS7061</name>
</gene>
<name>A0A7S1UTH8_9STRA</name>
<dbReference type="PANTHER" id="PTHR43173">
    <property type="entry name" value="ABC1 FAMILY PROTEIN"/>
    <property type="match status" value="1"/>
</dbReference>
<evidence type="ECO:0000313" key="4">
    <source>
        <dbReference type="EMBL" id="CAD9278152.1"/>
    </source>
</evidence>
<dbReference type="Pfam" id="PF03109">
    <property type="entry name" value="ABC1"/>
    <property type="match status" value="1"/>
</dbReference>
<dbReference type="InterPro" id="IPR051130">
    <property type="entry name" value="Mito_struct-func_regulator"/>
</dbReference>
<sequence>MRAMRLVQTVSLMVMDYKAASFRDKYLPKSSNDVERMRLEGERNRCQQELQAAQIAYTTEDKGELREGMTRKDIILLQRDAVHDAADRMANAEEQLQTHLQEEEKANGRNSNVHYKAADRLLSLCQVNGGAYIKIGQHLANLDYLIPVEYINTLSTLFNAAPRSAFELVKQVIQEELGTSPGQMFDSFAEEPLASASLAQVHVAYDKETGRKLAIKVQHSGLRETSAGDVAAITFVVRLLERWFPEDFSFGWIADELAPQLAKELDFQMEGRNAERATRELKRVGLADRVIIPRVLWKHTTSRVLTMEFEEGFPSTDVDAIDKAGLKRRDVAKLVSSVFNAQVFLSAFVHCDPHPANVLIRRSKRGDKPEMVLVDHGLYKQIDNNFRLDYARLWQSLMLADLKGIKASCSALGVDEMYTLLAAMLTSRPYDEIMERAKTGQLVSSNASVSGKSSADKAMIQGYAQQFLQEIMEILGTLPRQMLLLLKMNDCLRHIDYALGSPTNTLVVAGRYASLALREDKMVNGSVWDRLHALVDYMRILMRIYAHDYVIWWTTTVPGSTGRQTKSVDFL</sequence>
<dbReference type="GO" id="GO:0005743">
    <property type="term" value="C:mitochondrial inner membrane"/>
    <property type="evidence" value="ECO:0007669"/>
    <property type="project" value="TreeGrafter"/>
</dbReference>
<dbReference type="GO" id="GO:0055088">
    <property type="term" value="P:lipid homeostasis"/>
    <property type="evidence" value="ECO:0007669"/>
    <property type="project" value="TreeGrafter"/>
</dbReference>
<organism evidence="4">
    <name type="scientific">Grammatophora oceanica</name>
    <dbReference type="NCBI Taxonomy" id="210454"/>
    <lineage>
        <taxon>Eukaryota</taxon>
        <taxon>Sar</taxon>
        <taxon>Stramenopiles</taxon>
        <taxon>Ochrophyta</taxon>
        <taxon>Bacillariophyta</taxon>
        <taxon>Fragilariophyceae</taxon>
        <taxon>Fragilariophycidae</taxon>
        <taxon>Rhabdonematales</taxon>
        <taxon>Grammatophoraceae</taxon>
        <taxon>Grammatophora</taxon>
    </lineage>
</organism>
<feature type="domain" description="ABC1 atypical kinase-like" evidence="3">
    <location>
        <begin position="157"/>
        <end position="407"/>
    </location>
</feature>
<dbReference type="InterPro" id="IPR011009">
    <property type="entry name" value="Kinase-like_dom_sf"/>
</dbReference>
<proteinExistence type="inferred from homology"/>
<dbReference type="GO" id="GO:0007005">
    <property type="term" value="P:mitochondrion organization"/>
    <property type="evidence" value="ECO:0007669"/>
    <property type="project" value="TreeGrafter"/>
</dbReference>
<accession>A0A7S1UTH8</accession>
<dbReference type="AlphaFoldDB" id="A0A7S1UTH8"/>
<dbReference type="PANTHER" id="PTHR43173:SF19">
    <property type="entry name" value="AARF DOMAIN-CONTAINING PROTEIN KINASE 1"/>
    <property type="match status" value="1"/>
</dbReference>
<comment type="similarity">
    <text evidence="1">Belongs to the protein kinase superfamily. ADCK protein kinase family.</text>
</comment>
<dbReference type="SUPFAM" id="SSF56112">
    <property type="entry name" value="Protein kinase-like (PK-like)"/>
    <property type="match status" value="1"/>
</dbReference>
<reference evidence="4" key="1">
    <citation type="submission" date="2021-01" db="EMBL/GenBank/DDBJ databases">
        <authorList>
            <person name="Corre E."/>
            <person name="Pelletier E."/>
            <person name="Niang G."/>
            <person name="Scheremetjew M."/>
            <person name="Finn R."/>
            <person name="Kale V."/>
            <person name="Holt S."/>
            <person name="Cochrane G."/>
            <person name="Meng A."/>
            <person name="Brown T."/>
            <person name="Cohen L."/>
        </authorList>
    </citation>
    <scope>NUCLEOTIDE SEQUENCE</scope>
    <source>
        <strain evidence="4">CCMP 410</strain>
    </source>
</reference>
<protein>
    <recommendedName>
        <fullName evidence="3">ABC1 atypical kinase-like domain-containing protein</fullName>
    </recommendedName>
</protein>
<feature type="coiled-coil region" evidence="2">
    <location>
        <begin position="82"/>
        <end position="109"/>
    </location>
</feature>
<dbReference type="InterPro" id="IPR045307">
    <property type="entry name" value="ADCK1_dom"/>
</dbReference>
<evidence type="ECO:0000256" key="2">
    <source>
        <dbReference type="SAM" id="Coils"/>
    </source>
</evidence>
<dbReference type="EMBL" id="HBGK01013631">
    <property type="protein sequence ID" value="CAD9278152.1"/>
    <property type="molecule type" value="Transcribed_RNA"/>
</dbReference>
<keyword evidence="2" id="KW-0175">Coiled coil</keyword>
<evidence type="ECO:0000259" key="3">
    <source>
        <dbReference type="Pfam" id="PF03109"/>
    </source>
</evidence>
<evidence type="ECO:0000256" key="1">
    <source>
        <dbReference type="ARBA" id="ARBA00009670"/>
    </source>
</evidence>
<dbReference type="CDD" id="cd13969">
    <property type="entry name" value="ADCK1-like"/>
    <property type="match status" value="1"/>
</dbReference>
<dbReference type="InterPro" id="IPR004147">
    <property type="entry name" value="ABC1_dom"/>
</dbReference>